<evidence type="ECO:0000256" key="1">
    <source>
        <dbReference type="SAM" id="MobiDB-lite"/>
    </source>
</evidence>
<proteinExistence type="predicted"/>
<protein>
    <submittedName>
        <fullName evidence="2">Uncharacterized protein</fullName>
    </submittedName>
</protein>
<dbReference type="EMBL" id="QJKJ01000302">
    <property type="protein sequence ID" value="RDY13288.1"/>
    <property type="molecule type" value="Genomic_DNA"/>
</dbReference>
<accession>A0A371IE50</accession>
<name>A0A371IE50_MUCPR</name>
<dbReference type="AlphaFoldDB" id="A0A371IE50"/>
<keyword evidence="3" id="KW-1185">Reference proteome</keyword>
<evidence type="ECO:0000313" key="3">
    <source>
        <dbReference type="Proteomes" id="UP000257109"/>
    </source>
</evidence>
<sequence>MVLRDNGEVDSESSTQEDTSSSSSEGESSIKTSYYEGDFLVVRRIMSSLVEVLVGLQPLIPVSLRRSRIYFLYETMIPFFDLATSIPRKYLKDPMSLILNVVEMELFNRDQATRDRRTEFILATGENLANCLTLLYLNGNLFEAF</sequence>
<comment type="caution">
    <text evidence="2">The sequence shown here is derived from an EMBL/GenBank/DDBJ whole genome shotgun (WGS) entry which is preliminary data.</text>
</comment>
<feature type="non-terminal residue" evidence="2">
    <location>
        <position position="1"/>
    </location>
</feature>
<reference evidence="2" key="1">
    <citation type="submission" date="2018-05" db="EMBL/GenBank/DDBJ databases">
        <title>Draft genome of Mucuna pruriens seed.</title>
        <authorList>
            <person name="Nnadi N.E."/>
            <person name="Vos R."/>
            <person name="Hasami M.H."/>
            <person name="Devisetty U.K."/>
            <person name="Aguiy J.C."/>
        </authorList>
    </citation>
    <scope>NUCLEOTIDE SEQUENCE [LARGE SCALE GENOMIC DNA]</scope>
    <source>
        <strain evidence="2">JCA_2017</strain>
    </source>
</reference>
<feature type="compositionally biased region" description="Low complexity" evidence="1">
    <location>
        <begin position="12"/>
        <end position="29"/>
    </location>
</feature>
<gene>
    <name evidence="2" type="ORF">CR513_01819</name>
</gene>
<feature type="region of interest" description="Disordered" evidence="1">
    <location>
        <begin position="1"/>
        <end position="29"/>
    </location>
</feature>
<dbReference type="Proteomes" id="UP000257109">
    <property type="component" value="Unassembled WGS sequence"/>
</dbReference>
<evidence type="ECO:0000313" key="2">
    <source>
        <dbReference type="EMBL" id="RDY13288.1"/>
    </source>
</evidence>
<organism evidence="2 3">
    <name type="scientific">Mucuna pruriens</name>
    <name type="common">Velvet bean</name>
    <name type="synonym">Dolichos pruriens</name>
    <dbReference type="NCBI Taxonomy" id="157652"/>
    <lineage>
        <taxon>Eukaryota</taxon>
        <taxon>Viridiplantae</taxon>
        <taxon>Streptophyta</taxon>
        <taxon>Embryophyta</taxon>
        <taxon>Tracheophyta</taxon>
        <taxon>Spermatophyta</taxon>
        <taxon>Magnoliopsida</taxon>
        <taxon>eudicotyledons</taxon>
        <taxon>Gunneridae</taxon>
        <taxon>Pentapetalae</taxon>
        <taxon>rosids</taxon>
        <taxon>fabids</taxon>
        <taxon>Fabales</taxon>
        <taxon>Fabaceae</taxon>
        <taxon>Papilionoideae</taxon>
        <taxon>50 kb inversion clade</taxon>
        <taxon>NPAAA clade</taxon>
        <taxon>indigoferoid/millettioid clade</taxon>
        <taxon>Phaseoleae</taxon>
        <taxon>Mucuna</taxon>
    </lineage>
</organism>